<dbReference type="OrthoDB" id="10250282at2759"/>
<dbReference type="PANTHER" id="PTHR23088">
    <property type="entry name" value="NITRILASE-RELATED"/>
    <property type="match status" value="1"/>
</dbReference>
<dbReference type="SUPFAM" id="SSF56317">
    <property type="entry name" value="Carbon-nitrogen hydrolase"/>
    <property type="match status" value="1"/>
</dbReference>
<dbReference type="VEuPathDB" id="FungiDB:Malapachy_0368"/>
<accession>A0A0M8MHM1</accession>
<dbReference type="STRING" id="77020.A0A0M8MHM1"/>
<evidence type="ECO:0000259" key="2">
    <source>
        <dbReference type="PROSITE" id="PS50263"/>
    </source>
</evidence>
<feature type="domain" description="CN hydrolase" evidence="2">
    <location>
        <begin position="1"/>
        <end position="256"/>
    </location>
</feature>
<dbReference type="Proteomes" id="UP000037751">
    <property type="component" value="Unassembled WGS sequence"/>
</dbReference>
<dbReference type="InterPro" id="IPR001110">
    <property type="entry name" value="UPF0012_CS"/>
</dbReference>
<proteinExistence type="predicted"/>
<dbReference type="AlphaFoldDB" id="A0A0M8MHM1"/>
<reference evidence="3 4" key="1">
    <citation type="submission" date="2015-07" db="EMBL/GenBank/DDBJ databases">
        <title>Draft Genome Sequence of Malassezia furfur CBS1878 and Malassezia pachydermatis CBS1879.</title>
        <authorList>
            <person name="Triana S."/>
            <person name="Ohm R."/>
            <person name="Gonzalez A."/>
            <person name="DeCock H."/>
            <person name="Restrepo S."/>
            <person name="Celis A."/>
        </authorList>
    </citation>
    <scope>NUCLEOTIDE SEQUENCE [LARGE SCALE GENOMIC DNA]</scope>
    <source>
        <strain evidence="3 4">CBS 1879</strain>
    </source>
</reference>
<dbReference type="InterPro" id="IPR036526">
    <property type="entry name" value="C-N_Hydrolase_sf"/>
</dbReference>
<dbReference type="Pfam" id="PF00795">
    <property type="entry name" value="CN_hydrolase"/>
    <property type="match status" value="1"/>
</dbReference>
<dbReference type="Gene3D" id="3.60.110.10">
    <property type="entry name" value="Carbon-nitrogen hydrolase"/>
    <property type="match status" value="1"/>
</dbReference>
<keyword evidence="4" id="KW-1185">Reference proteome</keyword>
<evidence type="ECO:0000313" key="4">
    <source>
        <dbReference type="Proteomes" id="UP000037751"/>
    </source>
</evidence>
<dbReference type="PROSITE" id="PS01227">
    <property type="entry name" value="UPF0012"/>
    <property type="match status" value="1"/>
</dbReference>
<name>A0A0M8MHM1_9BASI</name>
<dbReference type="CDD" id="cd07572">
    <property type="entry name" value="nit"/>
    <property type="match status" value="1"/>
</dbReference>
<evidence type="ECO:0000313" key="3">
    <source>
        <dbReference type="EMBL" id="KOS12636.1"/>
    </source>
</evidence>
<dbReference type="InterPro" id="IPR045254">
    <property type="entry name" value="Nit1/2_C-N_Hydrolase"/>
</dbReference>
<comment type="caution">
    <text evidence="3">The sequence shown here is derived from an EMBL/GenBank/DDBJ whole genome shotgun (WGS) entry which is preliminary data.</text>
</comment>
<dbReference type="EMBL" id="LGAV01000010">
    <property type="protein sequence ID" value="KOS12636.1"/>
    <property type="molecule type" value="Genomic_DNA"/>
</dbReference>
<gene>
    <name evidence="3" type="ORF">Malapachy_0368</name>
</gene>
<sequence length="280" mass="30730">MRVAVTQMTSGGVIRENLATAQRLVREAVASGARAVFLPEAADFLAPPSDVATLTRSDDNAAFVHGLCDVAKEQDVWISVGVHESPQPEEEPTRCYNTHLLINQQGVICERYRKLHLYDVDIQNGPTILESNTTIPGESLKAPVSTSFGKLGLLTCYDMRFPEVSLSLRRQGAEILAYPSAFAVRTGAAHWAPLLQARAIDTQCYVIAAAQVGLHPGTTRSSWGHAMIVDPWGSIVAQCSDMPPFSASFCLADLNMDSLYKIRTDMPLWQQRRVDLYPTL</sequence>
<protein>
    <submittedName>
        <fullName evidence="3">Nit2-nitrilase</fullName>
    </submittedName>
</protein>
<organism evidence="3 4">
    <name type="scientific">Malassezia pachydermatis</name>
    <dbReference type="NCBI Taxonomy" id="77020"/>
    <lineage>
        <taxon>Eukaryota</taxon>
        <taxon>Fungi</taxon>
        <taxon>Dikarya</taxon>
        <taxon>Basidiomycota</taxon>
        <taxon>Ustilaginomycotina</taxon>
        <taxon>Malasseziomycetes</taxon>
        <taxon>Malasseziales</taxon>
        <taxon>Malasseziaceae</taxon>
        <taxon>Malassezia</taxon>
    </lineage>
</organism>
<dbReference type="InterPro" id="IPR003010">
    <property type="entry name" value="C-N_Hydrolase"/>
</dbReference>
<dbReference type="GeneID" id="28726764"/>
<evidence type="ECO:0000256" key="1">
    <source>
        <dbReference type="ARBA" id="ARBA00022801"/>
    </source>
</evidence>
<dbReference type="PANTHER" id="PTHR23088:SF27">
    <property type="entry name" value="DEAMINATED GLUTATHIONE AMIDASE"/>
    <property type="match status" value="1"/>
</dbReference>
<dbReference type="RefSeq" id="XP_017990268.1">
    <property type="nucleotide sequence ID" value="XM_018134889.1"/>
</dbReference>
<dbReference type="PROSITE" id="PS50263">
    <property type="entry name" value="CN_HYDROLASE"/>
    <property type="match status" value="1"/>
</dbReference>
<keyword evidence="1" id="KW-0378">Hydrolase</keyword>
<dbReference type="GO" id="GO:0016811">
    <property type="term" value="F:hydrolase activity, acting on carbon-nitrogen (but not peptide) bonds, in linear amides"/>
    <property type="evidence" value="ECO:0007669"/>
    <property type="project" value="InterPro"/>
</dbReference>